<dbReference type="OrthoDB" id="9782219at2"/>
<feature type="domain" description="HTH hxlR-type" evidence="4">
    <location>
        <begin position="9"/>
        <end position="109"/>
    </location>
</feature>
<dbReference type="EMBL" id="FZQA01000008">
    <property type="protein sequence ID" value="SNT75432.1"/>
    <property type="molecule type" value="Genomic_DNA"/>
</dbReference>
<dbReference type="Gene3D" id="1.10.10.10">
    <property type="entry name" value="Winged helix-like DNA-binding domain superfamily/Winged helix DNA-binding domain"/>
    <property type="match status" value="1"/>
</dbReference>
<dbReference type="PROSITE" id="PS51118">
    <property type="entry name" value="HTH_HXLR"/>
    <property type="match status" value="1"/>
</dbReference>
<accession>A0A239PZS4</accession>
<dbReference type="PANTHER" id="PTHR33204">
    <property type="entry name" value="TRANSCRIPTIONAL REGULATOR, MARR FAMILY"/>
    <property type="match status" value="1"/>
</dbReference>
<dbReference type="InterPro" id="IPR036390">
    <property type="entry name" value="WH_DNA-bd_sf"/>
</dbReference>
<keyword evidence="3" id="KW-0804">Transcription</keyword>
<evidence type="ECO:0000256" key="2">
    <source>
        <dbReference type="ARBA" id="ARBA00023125"/>
    </source>
</evidence>
<reference evidence="5 6" key="1">
    <citation type="submission" date="2017-07" db="EMBL/GenBank/DDBJ databases">
        <authorList>
            <person name="Sun Z.S."/>
            <person name="Albrecht U."/>
            <person name="Echele G."/>
            <person name="Lee C.C."/>
        </authorList>
    </citation>
    <scope>NUCLEOTIDE SEQUENCE [LARGE SCALE GENOMIC DNA]</scope>
    <source>
        <strain evidence="5 6">CGMCC 1.12710</strain>
    </source>
</reference>
<dbReference type="Proteomes" id="UP000198346">
    <property type="component" value="Unassembled WGS sequence"/>
</dbReference>
<gene>
    <name evidence="5" type="ORF">SAMN06297382_2736</name>
</gene>
<dbReference type="GO" id="GO:0003677">
    <property type="term" value="F:DNA binding"/>
    <property type="evidence" value="ECO:0007669"/>
    <property type="project" value="UniProtKB-KW"/>
</dbReference>
<keyword evidence="2" id="KW-0238">DNA-binding</keyword>
<keyword evidence="1" id="KW-0805">Transcription regulation</keyword>
<dbReference type="InterPro" id="IPR036388">
    <property type="entry name" value="WH-like_DNA-bd_sf"/>
</dbReference>
<evidence type="ECO:0000313" key="5">
    <source>
        <dbReference type="EMBL" id="SNT75432.1"/>
    </source>
</evidence>
<keyword evidence="6" id="KW-1185">Reference proteome</keyword>
<evidence type="ECO:0000256" key="1">
    <source>
        <dbReference type="ARBA" id="ARBA00023015"/>
    </source>
</evidence>
<dbReference type="SUPFAM" id="SSF46785">
    <property type="entry name" value="Winged helix' DNA-binding domain"/>
    <property type="match status" value="1"/>
</dbReference>
<sequence length="164" mass="18324">MVETRRSGCPINLTLEVLGDKWSLIVIRDMMFGGRRRFRELLTQSEEGIASNILADRLKSLMAAGIIAKAGDPSHKQKAIYSLTEKGIDLLPVLAQMGAWGRKYLPVTEELAIRAELLERGGPMLWARLMDELRSVHLGAPKPRGPSGFARLQKAYEEVVARKR</sequence>
<evidence type="ECO:0000256" key="3">
    <source>
        <dbReference type="ARBA" id="ARBA00023163"/>
    </source>
</evidence>
<dbReference type="PANTHER" id="PTHR33204:SF37">
    <property type="entry name" value="HTH-TYPE TRANSCRIPTIONAL REGULATOR YODB"/>
    <property type="match status" value="1"/>
</dbReference>
<dbReference type="InterPro" id="IPR002577">
    <property type="entry name" value="HTH_HxlR"/>
</dbReference>
<proteinExistence type="predicted"/>
<organism evidence="5 6">
    <name type="scientific">Amphiplicatus metriothermophilus</name>
    <dbReference type="NCBI Taxonomy" id="1519374"/>
    <lineage>
        <taxon>Bacteria</taxon>
        <taxon>Pseudomonadati</taxon>
        <taxon>Pseudomonadota</taxon>
        <taxon>Alphaproteobacteria</taxon>
        <taxon>Parvularculales</taxon>
        <taxon>Parvularculaceae</taxon>
        <taxon>Amphiplicatus</taxon>
    </lineage>
</organism>
<evidence type="ECO:0000313" key="6">
    <source>
        <dbReference type="Proteomes" id="UP000198346"/>
    </source>
</evidence>
<dbReference type="RefSeq" id="WP_089413159.1">
    <property type="nucleotide sequence ID" value="NZ_FZQA01000008.1"/>
</dbReference>
<protein>
    <submittedName>
        <fullName evidence="5">Transcriptional regulator, HxlR family</fullName>
    </submittedName>
</protein>
<dbReference type="Pfam" id="PF01638">
    <property type="entry name" value="HxlR"/>
    <property type="match status" value="1"/>
</dbReference>
<name>A0A239PZS4_9PROT</name>
<dbReference type="AlphaFoldDB" id="A0A239PZS4"/>
<evidence type="ECO:0000259" key="4">
    <source>
        <dbReference type="PROSITE" id="PS51118"/>
    </source>
</evidence>